<dbReference type="AlphaFoldDB" id="A0A2P2QG13"/>
<organism evidence="1">
    <name type="scientific">Rhizophora mucronata</name>
    <name type="common">Asiatic mangrove</name>
    <dbReference type="NCBI Taxonomy" id="61149"/>
    <lineage>
        <taxon>Eukaryota</taxon>
        <taxon>Viridiplantae</taxon>
        <taxon>Streptophyta</taxon>
        <taxon>Embryophyta</taxon>
        <taxon>Tracheophyta</taxon>
        <taxon>Spermatophyta</taxon>
        <taxon>Magnoliopsida</taxon>
        <taxon>eudicotyledons</taxon>
        <taxon>Gunneridae</taxon>
        <taxon>Pentapetalae</taxon>
        <taxon>rosids</taxon>
        <taxon>fabids</taxon>
        <taxon>Malpighiales</taxon>
        <taxon>Rhizophoraceae</taxon>
        <taxon>Rhizophora</taxon>
    </lineage>
</organism>
<proteinExistence type="predicted"/>
<reference evidence="1" key="1">
    <citation type="submission" date="2018-02" db="EMBL/GenBank/DDBJ databases">
        <title>Rhizophora mucronata_Transcriptome.</title>
        <authorList>
            <person name="Meera S.P."/>
            <person name="Sreeshan A."/>
            <person name="Augustine A."/>
        </authorList>
    </citation>
    <scope>NUCLEOTIDE SEQUENCE</scope>
    <source>
        <tissue evidence="1">Leaf</tissue>
    </source>
</reference>
<sequence>MMNRNDQSLECQQLVSLHVIEACLSCSISFSFSLSCVHEFLLSSGVFTVVHYHLYHSCFLRN</sequence>
<dbReference type="EMBL" id="GGEC01085457">
    <property type="protein sequence ID" value="MBX65941.1"/>
    <property type="molecule type" value="Transcribed_RNA"/>
</dbReference>
<name>A0A2P2QG13_RHIMU</name>
<accession>A0A2P2QG13</accession>
<protein>
    <submittedName>
        <fullName evidence="1">Uncharacterized protein</fullName>
    </submittedName>
</protein>
<evidence type="ECO:0000313" key="1">
    <source>
        <dbReference type="EMBL" id="MBX65941.1"/>
    </source>
</evidence>